<accession>A0A2H0A5R7</accession>
<keyword evidence="7 8" id="KW-0472">Membrane</keyword>
<feature type="transmembrane region" description="Helical" evidence="8">
    <location>
        <begin position="389"/>
        <end position="412"/>
    </location>
</feature>
<dbReference type="InterPro" id="IPR047135">
    <property type="entry name" value="YsiQ"/>
</dbReference>
<gene>
    <name evidence="9" type="ORF">COX18_08915</name>
</gene>
<keyword evidence="2" id="KW-1003">Cell membrane</keyword>
<evidence type="ECO:0000256" key="4">
    <source>
        <dbReference type="ARBA" id="ARBA00022960"/>
    </source>
</evidence>
<feature type="transmembrane region" description="Helical" evidence="8">
    <location>
        <begin position="180"/>
        <end position="202"/>
    </location>
</feature>
<proteinExistence type="predicted"/>
<dbReference type="GO" id="GO:0008360">
    <property type="term" value="P:regulation of cell shape"/>
    <property type="evidence" value="ECO:0007669"/>
    <property type="project" value="UniProtKB-KW"/>
</dbReference>
<dbReference type="PANTHER" id="PTHR42925">
    <property type="entry name" value="MULTIDRUG AND TOXIN EFFLUX PROTEIN MATE FAMILY"/>
    <property type="match status" value="1"/>
</dbReference>
<reference evidence="9 10" key="1">
    <citation type="submission" date="2017-09" db="EMBL/GenBank/DDBJ databases">
        <title>Depth-based differentiation of microbial function through sediment-hosted aquifers and enrichment of novel symbionts in the deep terrestrial subsurface.</title>
        <authorList>
            <person name="Probst A.J."/>
            <person name="Ladd B."/>
            <person name="Jarett J.K."/>
            <person name="Geller-Mcgrath D.E."/>
            <person name="Sieber C.M."/>
            <person name="Emerson J.B."/>
            <person name="Anantharaman K."/>
            <person name="Thomas B.C."/>
            <person name="Malmstrom R."/>
            <person name="Stieglmeier M."/>
            <person name="Klingl A."/>
            <person name="Woyke T."/>
            <person name="Ryan C.M."/>
            <person name="Banfield J.F."/>
        </authorList>
    </citation>
    <scope>NUCLEOTIDE SEQUENCE [LARGE SCALE GENOMIC DNA]</scope>
    <source>
        <strain evidence="9">CG23_combo_of_CG06-09_8_20_14_all_40_23</strain>
    </source>
</reference>
<feature type="transmembrane region" description="Helical" evidence="8">
    <location>
        <begin position="321"/>
        <end position="340"/>
    </location>
</feature>
<evidence type="ECO:0000313" key="9">
    <source>
        <dbReference type="EMBL" id="PIP39798.1"/>
    </source>
</evidence>
<feature type="transmembrane region" description="Helical" evidence="8">
    <location>
        <begin position="418"/>
        <end position="438"/>
    </location>
</feature>
<sequence>MSFSYSRDFHILLNKCHEMECIILKQEKVLDAILRSSAINIAARGFGYVKNVAIAVLIGFNAQTDAFFMALTLISIFLTFADVFDSIGVPNLVRAREESRERFLKLSSLLLTFTIILAVLLLIISIFSYPLISKIAIGWTGDKKGYLALYFYLLLPYLFFNFFFHHFGAILRSERLFTPYFIGELIFSMFTSIFIVIGLLIYKNPMAIPVSFSIAQVIATGYMIFAGRRHLQVAFFIDNTSKEILKQFFYLTALYGVGHIFVVVDKIFASMLPTKCITALSYGLLIALVPKGILKLENIVITSLSEAGADRGKLNFYIKKIILISSLFAIVIFVFAPVLIKLLLGYGKFSQEDLMLTVDAARYYVLSLPFIFLWPIFYRWFQIKNTLRFVFGICIVSVLAMLCADYLFIIVLNMGIKGIALGSLVANASLCILSYLVIARNK</sequence>
<comment type="subcellular location">
    <subcellularLocation>
        <location evidence="1">Cell membrane</location>
        <topology evidence="1">Multi-pass membrane protein</topology>
    </subcellularLocation>
</comment>
<evidence type="ECO:0000256" key="1">
    <source>
        <dbReference type="ARBA" id="ARBA00004651"/>
    </source>
</evidence>
<dbReference type="GO" id="GO:0005886">
    <property type="term" value="C:plasma membrane"/>
    <property type="evidence" value="ECO:0007669"/>
    <property type="project" value="UniProtKB-SubCell"/>
</dbReference>
<evidence type="ECO:0000256" key="3">
    <source>
        <dbReference type="ARBA" id="ARBA00022692"/>
    </source>
</evidence>
<keyword evidence="6 8" id="KW-1133">Transmembrane helix</keyword>
<organism evidence="9 10">
    <name type="scientific">Candidatus Desantisbacteria bacterium CG23_combo_of_CG06-09_8_20_14_all_40_23</name>
    <dbReference type="NCBI Taxonomy" id="1974550"/>
    <lineage>
        <taxon>Bacteria</taxon>
        <taxon>Candidatus Desantisiibacteriota</taxon>
    </lineage>
</organism>
<feature type="transmembrane region" description="Helical" evidence="8">
    <location>
        <begin position="66"/>
        <end position="88"/>
    </location>
</feature>
<dbReference type="Pfam" id="PF03023">
    <property type="entry name" value="MurJ"/>
    <property type="match status" value="1"/>
</dbReference>
<feature type="transmembrane region" description="Helical" evidence="8">
    <location>
        <begin position="109"/>
        <end position="129"/>
    </location>
</feature>
<comment type="caution">
    <text evidence="9">The sequence shown here is derived from an EMBL/GenBank/DDBJ whole genome shotgun (WGS) entry which is preliminary data.</text>
</comment>
<dbReference type="EMBL" id="PCSH01000152">
    <property type="protein sequence ID" value="PIP39798.1"/>
    <property type="molecule type" value="Genomic_DNA"/>
</dbReference>
<dbReference type="AlphaFoldDB" id="A0A2H0A5R7"/>
<dbReference type="PANTHER" id="PTHR42925:SF1">
    <property type="entry name" value="VIRULENCE FACTOR MVIN"/>
    <property type="match status" value="1"/>
</dbReference>
<evidence type="ECO:0000256" key="7">
    <source>
        <dbReference type="ARBA" id="ARBA00023136"/>
    </source>
</evidence>
<evidence type="ECO:0000313" key="10">
    <source>
        <dbReference type="Proteomes" id="UP000231067"/>
    </source>
</evidence>
<name>A0A2H0A5R7_9BACT</name>
<evidence type="ECO:0000256" key="5">
    <source>
        <dbReference type="ARBA" id="ARBA00022984"/>
    </source>
</evidence>
<dbReference type="Proteomes" id="UP000231067">
    <property type="component" value="Unassembled WGS sequence"/>
</dbReference>
<keyword evidence="3 8" id="KW-0812">Transmembrane</keyword>
<protein>
    <submittedName>
        <fullName evidence="9">Virulence factor MviN</fullName>
    </submittedName>
</protein>
<evidence type="ECO:0000256" key="8">
    <source>
        <dbReference type="SAM" id="Phobius"/>
    </source>
</evidence>
<feature type="transmembrane region" description="Helical" evidence="8">
    <location>
        <begin position="360"/>
        <end position="377"/>
    </location>
</feature>
<dbReference type="PRINTS" id="PR01806">
    <property type="entry name" value="VIRFACTRMVIN"/>
</dbReference>
<keyword evidence="4" id="KW-0133">Cell shape</keyword>
<evidence type="ECO:0000256" key="2">
    <source>
        <dbReference type="ARBA" id="ARBA00022475"/>
    </source>
</evidence>
<dbReference type="InterPro" id="IPR004268">
    <property type="entry name" value="MurJ"/>
</dbReference>
<feature type="transmembrane region" description="Helical" evidence="8">
    <location>
        <begin position="208"/>
        <end position="227"/>
    </location>
</feature>
<evidence type="ECO:0000256" key="6">
    <source>
        <dbReference type="ARBA" id="ARBA00022989"/>
    </source>
</evidence>
<feature type="transmembrane region" description="Helical" evidence="8">
    <location>
        <begin position="149"/>
        <end position="168"/>
    </location>
</feature>
<dbReference type="GO" id="GO:0009252">
    <property type="term" value="P:peptidoglycan biosynthetic process"/>
    <property type="evidence" value="ECO:0007669"/>
    <property type="project" value="UniProtKB-KW"/>
</dbReference>
<keyword evidence="5" id="KW-0573">Peptidoglycan synthesis</keyword>
<feature type="transmembrane region" description="Helical" evidence="8">
    <location>
        <begin position="248"/>
        <end position="264"/>
    </location>
</feature>